<dbReference type="Proteomes" id="UP000625711">
    <property type="component" value="Unassembled WGS sequence"/>
</dbReference>
<gene>
    <name evidence="1" type="ORF">GWI33_020567</name>
</gene>
<keyword evidence="2" id="KW-1185">Reference proteome</keyword>
<protein>
    <submittedName>
        <fullName evidence="1">Uncharacterized protein</fullName>
    </submittedName>
</protein>
<accession>A0A834HQN8</accession>
<dbReference type="AlphaFoldDB" id="A0A834HQN8"/>
<comment type="caution">
    <text evidence="1">The sequence shown here is derived from an EMBL/GenBank/DDBJ whole genome shotgun (WGS) entry which is preliminary data.</text>
</comment>
<name>A0A834HQN8_RHYFE</name>
<reference evidence="1" key="1">
    <citation type="submission" date="2020-08" db="EMBL/GenBank/DDBJ databases">
        <title>Genome sequencing and assembly of the red palm weevil Rhynchophorus ferrugineus.</title>
        <authorList>
            <person name="Dias G.B."/>
            <person name="Bergman C.M."/>
            <person name="Manee M."/>
        </authorList>
    </citation>
    <scope>NUCLEOTIDE SEQUENCE</scope>
    <source>
        <strain evidence="1">AA-2017</strain>
        <tissue evidence="1">Whole larva</tissue>
    </source>
</reference>
<sequence>MRTTLLGTATEERRGSSVDRAVECVRRTETKRERATETDTERRTYVDDITTVRWGEVTSASCPRKVGRGRLKIVEKRRGRGDDEEKTR</sequence>
<evidence type="ECO:0000313" key="1">
    <source>
        <dbReference type="EMBL" id="KAF7266048.1"/>
    </source>
</evidence>
<organism evidence="1 2">
    <name type="scientific">Rhynchophorus ferrugineus</name>
    <name type="common">Red palm weevil</name>
    <name type="synonym">Curculio ferrugineus</name>
    <dbReference type="NCBI Taxonomy" id="354439"/>
    <lineage>
        <taxon>Eukaryota</taxon>
        <taxon>Metazoa</taxon>
        <taxon>Ecdysozoa</taxon>
        <taxon>Arthropoda</taxon>
        <taxon>Hexapoda</taxon>
        <taxon>Insecta</taxon>
        <taxon>Pterygota</taxon>
        <taxon>Neoptera</taxon>
        <taxon>Endopterygota</taxon>
        <taxon>Coleoptera</taxon>
        <taxon>Polyphaga</taxon>
        <taxon>Cucujiformia</taxon>
        <taxon>Curculionidae</taxon>
        <taxon>Dryophthorinae</taxon>
        <taxon>Rhynchophorus</taxon>
    </lineage>
</organism>
<evidence type="ECO:0000313" key="2">
    <source>
        <dbReference type="Proteomes" id="UP000625711"/>
    </source>
</evidence>
<dbReference type="EMBL" id="JAACXV010014571">
    <property type="protein sequence ID" value="KAF7266048.1"/>
    <property type="molecule type" value="Genomic_DNA"/>
</dbReference>
<proteinExistence type="predicted"/>